<dbReference type="STRING" id="645134.A0A0L0H6F5"/>
<keyword evidence="11" id="KW-1185">Reference proteome</keyword>
<feature type="binding site" evidence="7">
    <location>
        <begin position="270"/>
        <end position="273"/>
    </location>
    <ligand>
        <name>substrate</name>
    </ligand>
</feature>
<comment type="catalytic activity">
    <reaction evidence="1">
        <text>Cleavage of a beta-linked Asp residue from the N-terminus of a polypeptide.</text>
        <dbReference type="EC" id="3.4.19.5"/>
    </reaction>
</comment>
<organism evidence="10 11">
    <name type="scientific">Spizellomyces punctatus (strain DAOM BR117)</name>
    <dbReference type="NCBI Taxonomy" id="645134"/>
    <lineage>
        <taxon>Eukaryota</taxon>
        <taxon>Fungi</taxon>
        <taxon>Fungi incertae sedis</taxon>
        <taxon>Chytridiomycota</taxon>
        <taxon>Chytridiomycota incertae sedis</taxon>
        <taxon>Chytridiomycetes</taxon>
        <taxon>Spizellomycetales</taxon>
        <taxon>Spizellomycetaceae</taxon>
        <taxon>Spizellomyces</taxon>
    </lineage>
</organism>
<name>A0A0L0H6F5_SPIPD</name>
<evidence type="ECO:0000256" key="8">
    <source>
        <dbReference type="PIRSR" id="PIRSR600246-3"/>
    </source>
</evidence>
<feature type="binding site" evidence="7">
    <location>
        <begin position="293"/>
        <end position="296"/>
    </location>
    <ligand>
        <name>substrate</name>
    </ligand>
</feature>
<evidence type="ECO:0000256" key="2">
    <source>
        <dbReference type="ARBA" id="ARBA00012879"/>
    </source>
</evidence>
<dbReference type="OMA" id="MGIIMVD"/>
<dbReference type="InParanoid" id="A0A0L0H6F5"/>
<feature type="region of interest" description="Disordered" evidence="9">
    <location>
        <begin position="16"/>
        <end position="40"/>
    </location>
</feature>
<dbReference type="GO" id="GO:0016811">
    <property type="term" value="F:hydrolase activity, acting on carbon-nitrogen (but not peptide) bonds, in linear amides"/>
    <property type="evidence" value="ECO:0007669"/>
    <property type="project" value="UniProtKB-ARBA"/>
</dbReference>
<evidence type="ECO:0000256" key="4">
    <source>
        <dbReference type="ARBA" id="ARBA00022801"/>
    </source>
</evidence>
<dbReference type="OrthoDB" id="2262349at2759"/>
<sequence length="380" mass="40784">MLPLFSICSFRSTRATSVNQPSRSQRRNTTTETNHSTVKSEGLPEVDMAMARPSRFALVLHGGAGVIPPDSLPPPTREKYVVALKEALLAGYTVLNEGGTSLDATEAAVRVMEDCPLFNAGKGAVFSRDGKNMCEASIMDGRTMKAGATTLLTTVKNPISLARVIKDTTPHVFIAAPEAEKLAAESGLEIVDPSYFFTEHRWKQHLEQPADSPAISESAPAHYKDQLPSYSEKDADPYPQGTVGACALDTHGDLAAATSTGGKTNKWTYRIGDTPLISCGTYAENRYAAVSGTGNGEFFIRYAVAYDIVAQMKYGTNVSLAKAADKTIHETMKNAGGEGGVVAVDAHGRVALPFNTTGMYRGFIKEDGVPHVAIFHGEWY</sequence>
<dbReference type="GO" id="GO:0006508">
    <property type="term" value="P:proteolysis"/>
    <property type="evidence" value="ECO:0007669"/>
    <property type="project" value="UniProtKB-KW"/>
</dbReference>
<feature type="compositionally biased region" description="Polar residues" evidence="9">
    <location>
        <begin position="16"/>
        <end position="39"/>
    </location>
</feature>
<keyword evidence="3" id="KW-0645">Protease</keyword>
<dbReference type="eggNOG" id="KOG1592">
    <property type="taxonomic scope" value="Eukaryota"/>
</dbReference>
<keyword evidence="5" id="KW-0068">Autocatalytic cleavage</keyword>
<dbReference type="SUPFAM" id="SSF56235">
    <property type="entry name" value="N-terminal nucleophile aminohydrolases (Ntn hydrolases)"/>
    <property type="match status" value="1"/>
</dbReference>
<evidence type="ECO:0000256" key="3">
    <source>
        <dbReference type="ARBA" id="ARBA00022670"/>
    </source>
</evidence>
<dbReference type="GeneID" id="27691258"/>
<dbReference type="InterPro" id="IPR029055">
    <property type="entry name" value="Ntn_hydrolases_N"/>
</dbReference>
<evidence type="ECO:0000256" key="9">
    <source>
        <dbReference type="SAM" id="MobiDB-lite"/>
    </source>
</evidence>
<dbReference type="Pfam" id="PF01112">
    <property type="entry name" value="Asparaginase_2"/>
    <property type="match status" value="1"/>
</dbReference>
<evidence type="ECO:0000256" key="6">
    <source>
        <dbReference type="PIRSR" id="PIRSR600246-1"/>
    </source>
</evidence>
<dbReference type="VEuPathDB" id="FungiDB:SPPG_08080"/>
<dbReference type="FunFam" id="3.60.20.30:FF:000001">
    <property type="entry name" value="Isoaspartyl peptidase/L-asparaginase"/>
    <property type="match status" value="1"/>
</dbReference>
<gene>
    <name evidence="10" type="ORF">SPPG_08080</name>
</gene>
<dbReference type="PANTHER" id="PTHR10188:SF6">
    <property type="entry name" value="N(4)-(BETA-N-ACETYLGLUCOSAMINYL)-L-ASPARAGINASE"/>
    <property type="match status" value="1"/>
</dbReference>
<keyword evidence="4" id="KW-0378">Hydrolase</keyword>
<feature type="site" description="Cleavage; by autolysis" evidence="8">
    <location>
        <begin position="241"/>
        <end position="242"/>
    </location>
</feature>
<accession>A0A0L0H6F5</accession>
<dbReference type="EMBL" id="KQ257468">
    <property type="protein sequence ID" value="KNC96491.1"/>
    <property type="molecule type" value="Genomic_DNA"/>
</dbReference>
<evidence type="ECO:0000256" key="1">
    <source>
        <dbReference type="ARBA" id="ARBA00000306"/>
    </source>
</evidence>
<dbReference type="EC" id="3.4.19.5" evidence="2"/>
<dbReference type="AlphaFoldDB" id="A0A0L0H6F5"/>
<protein>
    <recommendedName>
        <fullName evidence="2">beta-aspartyl-peptidase</fullName>
        <ecNumber evidence="2">3.4.19.5</ecNumber>
    </recommendedName>
</protein>
<evidence type="ECO:0000256" key="5">
    <source>
        <dbReference type="ARBA" id="ARBA00022813"/>
    </source>
</evidence>
<dbReference type="GO" id="GO:0008798">
    <property type="term" value="F:beta-aspartyl-peptidase activity"/>
    <property type="evidence" value="ECO:0007669"/>
    <property type="project" value="UniProtKB-EC"/>
</dbReference>
<evidence type="ECO:0000313" key="10">
    <source>
        <dbReference type="EMBL" id="KNC96491.1"/>
    </source>
</evidence>
<reference evidence="10 11" key="1">
    <citation type="submission" date="2009-08" db="EMBL/GenBank/DDBJ databases">
        <title>The Genome Sequence of Spizellomyces punctatus strain DAOM BR117.</title>
        <authorList>
            <consortium name="The Broad Institute Genome Sequencing Platform"/>
            <person name="Russ C."/>
            <person name="Cuomo C."/>
            <person name="Shea T."/>
            <person name="Young S.K."/>
            <person name="Zeng Q."/>
            <person name="Koehrsen M."/>
            <person name="Haas B."/>
            <person name="Borodovsky M."/>
            <person name="Guigo R."/>
            <person name="Alvarado L."/>
            <person name="Berlin A."/>
            <person name="Bochicchio J."/>
            <person name="Borenstein D."/>
            <person name="Chapman S."/>
            <person name="Chen Z."/>
            <person name="Engels R."/>
            <person name="Freedman E."/>
            <person name="Gellesch M."/>
            <person name="Goldberg J."/>
            <person name="Griggs A."/>
            <person name="Gujja S."/>
            <person name="Heiman D."/>
            <person name="Hepburn T."/>
            <person name="Howarth C."/>
            <person name="Jen D."/>
            <person name="Larson L."/>
            <person name="Lewis B."/>
            <person name="Mehta T."/>
            <person name="Park D."/>
            <person name="Pearson M."/>
            <person name="Roberts A."/>
            <person name="Saif S."/>
            <person name="Shenoy N."/>
            <person name="Sisk P."/>
            <person name="Stolte C."/>
            <person name="Sykes S."/>
            <person name="Thomson T."/>
            <person name="Walk T."/>
            <person name="White J."/>
            <person name="Yandava C."/>
            <person name="Burger G."/>
            <person name="Gray M.W."/>
            <person name="Holland P.W.H."/>
            <person name="King N."/>
            <person name="Lang F.B.F."/>
            <person name="Roger A.J."/>
            <person name="Ruiz-Trillo I."/>
            <person name="Lander E."/>
            <person name="Nusbaum C."/>
        </authorList>
    </citation>
    <scope>NUCLEOTIDE SEQUENCE [LARGE SCALE GENOMIC DNA]</scope>
    <source>
        <strain evidence="10 11">DAOM BR117</strain>
    </source>
</reference>
<proteinExistence type="predicted"/>
<evidence type="ECO:0000313" key="11">
    <source>
        <dbReference type="Proteomes" id="UP000053201"/>
    </source>
</evidence>
<dbReference type="Proteomes" id="UP000053201">
    <property type="component" value="Unassembled WGS sequence"/>
</dbReference>
<dbReference type="Gene3D" id="3.60.20.30">
    <property type="entry name" value="(Glycosyl)asparaginase"/>
    <property type="match status" value="1"/>
</dbReference>
<dbReference type="PANTHER" id="PTHR10188">
    <property type="entry name" value="L-ASPARAGINASE"/>
    <property type="match status" value="1"/>
</dbReference>
<dbReference type="CDD" id="cd04701">
    <property type="entry name" value="Asparaginase_2"/>
    <property type="match status" value="1"/>
</dbReference>
<dbReference type="InterPro" id="IPR000246">
    <property type="entry name" value="Peptidase_T2"/>
</dbReference>
<feature type="active site" description="Nucleophile" evidence="6">
    <location>
        <position position="242"/>
    </location>
</feature>
<dbReference type="RefSeq" id="XP_016604531.1">
    <property type="nucleotide sequence ID" value="XM_016756234.1"/>
</dbReference>
<evidence type="ECO:0000256" key="7">
    <source>
        <dbReference type="PIRSR" id="PIRSR600246-2"/>
    </source>
</evidence>